<name>A0A951P777_9CYAN</name>
<sequence>MSTLRLEYDAFSATKETVYAIATPEPTDTWNPLSHASIIDAVLESACDSGLVVHREAYGLSGKPGHDKYGHRMFGVIDFSSGTDDYGFSIGIRNSHDKSMAAGICAGAKVFVCSNLIMSGDFSEKRKHTPGNNFLRLVKEAFTLLPGQLENLTKNLDRLKLEGIDDQQAEHMIWNAVRAGAINSSMMLPIWEEFKEPTFEEFRDPTSFNLLMAFTERLKGENRISRVDQAYRKLADIFPL</sequence>
<evidence type="ECO:0000313" key="1">
    <source>
        <dbReference type="EMBL" id="MBW4464044.1"/>
    </source>
</evidence>
<comment type="caution">
    <text evidence="1">The sequence shown here is derived from an EMBL/GenBank/DDBJ whole genome shotgun (WGS) entry which is preliminary data.</text>
</comment>
<dbReference type="Proteomes" id="UP000707356">
    <property type="component" value="Unassembled WGS sequence"/>
</dbReference>
<proteinExistence type="predicted"/>
<reference evidence="1" key="2">
    <citation type="journal article" date="2022" name="Microbiol. Resour. Announc.">
        <title>Metagenome Sequencing to Explore Phylogenomics of Terrestrial Cyanobacteria.</title>
        <authorList>
            <person name="Ward R.D."/>
            <person name="Stajich J.E."/>
            <person name="Johansen J.R."/>
            <person name="Huntemann M."/>
            <person name="Clum A."/>
            <person name="Foster B."/>
            <person name="Foster B."/>
            <person name="Roux S."/>
            <person name="Palaniappan K."/>
            <person name="Varghese N."/>
            <person name="Mukherjee S."/>
            <person name="Reddy T.B.K."/>
            <person name="Daum C."/>
            <person name="Copeland A."/>
            <person name="Chen I.A."/>
            <person name="Ivanova N.N."/>
            <person name="Kyrpides N.C."/>
            <person name="Shapiro N."/>
            <person name="Eloe-Fadrosh E.A."/>
            <person name="Pietrasiak N."/>
        </authorList>
    </citation>
    <scope>NUCLEOTIDE SEQUENCE</scope>
    <source>
        <strain evidence="1">GSE-TBD4-15B</strain>
    </source>
</reference>
<dbReference type="AlphaFoldDB" id="A0A951P777"/>
<accession>A0A951P777</accession>
<dbReference type="EMBL" id="JAHHHV010000004">
    <property type="protein sequence ID" value="MBW4464044.1"/>
    <property type="molecule type" value="Genomic_DNA"/>
</dbReference>
<reference evidence="1" key="1">
    <citation type="submission" date="2021-05" db="EMBL/GenBank/DDBJ databases">
        <authorList>
            <person name="Pietrasiak N."/>
            <person name="Ward R."/>
            <person name="Stajich J.E."/>
            <person name="Kurbessoian T."/>
        </authorList>
    </citation>
    <scope>NUCLEOTIDE SEQUENCE</scope>
    <source>
        <strain evidence="1">GSE-TBD4-15B</strain>
    </source>
</reference>
<evidence type="ECO:0008006" key="3">
    <source>
        <dbReference type="Google" id="ProtNLM"/>
    </source>
</evidence>
<gene>
    <name evidence="1" type="ORF">KME07_01215</name>
</gene>
<organism evidence="1 2">
    <name type="scientific">Pegethrix bostrychoides GSE-TBD4-15B</name>
    <dbReference type="NCBI Taxonomy" id="2839662"/>
    <lineage>
        <taxon>Bacteria</taxon>
        <taxon>Bacillati</taxon>
        <taxon>Cyanobacteriota</taxon>
        <taxon>Cyanophyceae</taxon>
        <taxon>Oculatellales</taxon>
        <taxon>Oculatellaceae</taxon>
        <taxon>Pegethrix</taxon>
    </lineage>
</organism>
<protein>
    <recommendedName>
        <fullName evidence="3">DUF932 domain-containing protein</fullName>
    </recommendedName>
</protein>
<evidence type="ECO:0000313" key="2">
    <source>
        <dbReference type="Proteomes" id="UP000707356"/>
    </source>
</evidence>